<sequence length="473" mass="52424">MWLGKLSPADEAGFSVVINQPDPDLDIEIYCQRNENASPQNNREIFVLQFQPSKAPSLMPPLWSRSFNTRLTSSEISQQFRNPGDIFSVLLILGGDVVCRAIAQLAGAGIVPVSFSFGWVAYIVTALLTAIGERRLMPYPDSPCLVINARSEYVRENRSWIIGRIMRDFEVWMDEGRSDGPIRRRLNQMLDQRWEKTRQDADKVQPGTSASIPRPTKAGLCVSVFHAEQAQPGYHGYDLLYYMGIATAVVQLGIAAIPLGIWGDWGVFLVTAAGIVLSFTTASLPQWAQEKWACRRNSRKTVILTRGNGSQHAIVIVGTGKGLDLEDLASGPIDMDVSRGSWTSVSLMILAILWIVLLIIAAGLQQSTWFLLATGGLGIVENILVAGWPRRPEAFGVRLTFKEVIGEPRVMEAIFAVEEAYPRVGLAMVDIFFPGRLSPKEKERWNELRQLADALDESRREDDKTSIACSSTS</sequence>
<feature type="transmembrane region" description="Helical" evidence="1">
    <location>
        <begin position="267"/>
        <end position="288"/>
    </location>
</feature>
<feature type="transmembrane region" description="Helical" evidence="1">
    <location>
        <begin position="345"/>
        <end position="363"/>
    </location>
</feature>
<reference evidence="2 3" key="1">
    <citation type="journal article" date="2018" name="IMA Fungus">
        <title>IMA Genome-F 9: Draft genome sequence of Annulohypoxylon stygium, Aspergillus mulundensis, Berkeleyomyces basicola (syn. Thielaviopsis basicola), Ceratocystis smalleyi, two Cercospora beticola strains, Coleophoma cylindrospora, Fusarium fracticaudum, Phialophora cf. hyalina, and Morchella septimelata.</title>
        <authorList>
            <person name="Wingfield B.D."/>
            <person name="Bills G.F."/>
            <person name="Dong Y."/>
            <person name="Huang W."/>
            <person name="Nel W.J."/>
            <person name="Swalarsk-Parry B.S."/>
            <person name="Vaghefi N."/>
            <person name="Wilken P.M."/>
            <person name="An Z."/>
            <person name="de Beer Z.W."/>
            <person name="De Vos L."/>
            <person name="Chen L."/>
            <person name="Duong T.A."/>
            <person name="Gao Y."/>
            <person name="Hammerbacher A."/>
            <person name="Kikkert J.R."/>
            <person name="Li Y."/>
            <person name="Li H."/>
            <person name="Li K."/>
            <person name="Li Q."/>
            <person name="Liu X."/>
            <person name="Ma X."/>
            <person name="Naidoo K."/>
            <person name="Pethybridge S.J."/>
            <person name="Sun J."/>
            <person name="Steenkamp E.T."/>
            <person name="van der Nest M.A."/>
            <person name="van Wyk S."/>
            <person name="Wingfield M.J."/>
            <person name="Xiong C."/>
            <person name="Yue Q."/>
            <person name="Zhang X."/>
        </authorList>
    </citation>
    <scope>NUCLEOTIDE SEQUENCE [LARGE SCALE GENOMIC DNA]</scope>
    <source>
        <strain evidence="2 3">DSM 5745</strain>
    </source>
</reference>
<protein>
    <submittedName>
        <fullName evidence="2">Uncharacterized protein</fullName>
    </submittedName>
</protein>
<dbReference type="GeneID" id="38116198"/>
<dbReference type="EMBL" id="PVWQ01000006">
    <property type="protein sequence ID" value="RDW78976.1"/>
    <property type="molecule type" value="Genomic_DNA"/>
</dbReference>
<accession>A0A3D8RY81</accession>
<feature type="transmembrane region" description="Helical" evidence="1">
    <location>
        <begin position="369"/>
        <end position="388"/>
    </location>
</feature>
<keyword evidence="1" id="KW-1133">Transmembrane helix</keyword>
<gene>
    <name evidence="2" type="ORF">DSM5745_05828</name>
</gene>
<keyword evidence="1" id="KW-0812">Transmembrane</keyword>
<keyword evidence="3" id="KW-1185">Reference proteome</keyword>
<keyword evidence="1" id="KW-0472">Membrane</keyword>
<dbReference type="AlphaFoldDB" id="A0A3D8RY81"/>
<feature type="transmembrane region" description="Helical" evidence="1">
    <location>
        <begin position="109"/>
        <end position="131"/>
    </location>
</feature>
<feature type="transmembrane region" description="Helical" evidence="1">
    <location>
        <begin position="239"/>
        <end position="261"/>
    </location>
</feature>
<organism evidence="2 3">
    <name type="scientific">Aspergillus mulundensis</name>
    <dbReference type="NCBI Taxonomy" id="1810919"/>
    <lineage>
        <taxon>Eukaryota</taxon>
        <taxon>Fungi</taxon>
        <taxon>Dikarya</taxon>
        <taxon>Ascomycota</taxon>
        <taxon>Pezizomycotina</taxon>
        <taxon>Eurotiomycetes</taxon>
        <taxon>Eurotiomycetidae</taxon>
        <taxon>Eurotiales</taxon>
        <taxon>Aspergillaceae</taxon>
        <taxon>Aspergillus</taxon>
        <taxon>Aspergillus subgen. Nidulantes</taxon>
    </lineage>
</organism>
<dbReference type="OrthoDB" id="1937642at2759"/>
<dbReference type="Proteomes" id="UP000256690">
    <property type="component" value="Unassembled WGS sequence"/>
</dbReference>
<evidence type="ECO:0000313" key="3">
    <source>
        <dbReference type="Proteomes" id="UP000256690"/>
    </source>
</evidence>
<proteinExistence type="predicted"/>
<evidence type="ECO:0000313" key="2">
    <source>
        <dbReference type="EMBL" id="RDW78976.1"/>
    </source>
</evidence>
<dbReference type="STRING" id="1810919.A0A3D8RY81"/>
<dbReference type="RefSeq" id="XP_026603676.1">
    <property type="nucleotide sequence ID" value="XM_026747844.1"/>
</dbReference>
<name>A0A3D8RY81_9EURO</name>
<comment type="caution">
    <text evidence="2">The sequence shown here is derived from an EMBL/GenBank/DDBJ whole genome shotgun (WGS) entry which is preliminary data.</text>
</comment>
<evidence type="ECO:0000256" key="1">
    <source>
        <dbReference type="SAM" id="Phobius"/>
    </source>
</evidence>